<dbReference type="RefSeq" id="WP_257923782.1">
    <property type="nucleotide sequence ID" value="NZ_JAMXQV010000018.1"/>
</dbReference>
<name>A0A9X2NGC0_9PSEU</name>
<evidence type="ECO:0000313" key="3">
    <source>
        <dbReference type="Proteomes" id="UP001144096"/>
    </source>
</evidence>
<reference evidence="2" key="1">
    <citation type="submission" date="2022-06" db="EMBL/GenBank/DDBJ databases">
        <title>Amycolatopsis iheyaensis sp. nov., a new species of the genus Amycolatopsis isolated from soil in Iheya island, Japan.</title>
        <authorList>
            <person name="Ngamcharungchit C."/>
            <person name="Kanto H."/>
            <person name="Take A."/>
            <person name="Intra B."/>
            <person name="Matsumoto A."/>
            <person name="Panbangred W."/>
            <person name="Inahashi Y."/>
        </authorList>
    </citation>
    <scope>NUCLEOTIDE SEQUENCE</scope>
    <source>
        <strain evidence="2">OK19-0408</strain>
    </source>
</reference>
<feature type="transmembrane region" description="Helical" evidence="1">
    <location>
        <begin position="134"/>
        <end position="155"/>
    </location>
</feature>
<accession>A0A9X2NGC0</accession>
<organism evidence="2 3">
    <name type="scientific">Amycolatopsis iheyensis</name>
    <dbReference type="NCBI Taxonomy" id="2945988"/>
    <lineage>
        <taxon>Bacteria</taxon>
        <taxon>Bacillati</taxon>
        <taxon>Actinomycetota</taxon>
        <taxon>Actinomycetes</taxon>
        <taxon>Pseudonocardiales</taxon>
        <taxon>Pseudonocardiaceae</taxon>
        <taxon>Amycolatopsis</taxon>
    </lineage>
</organism>
<keyword evidence="1" id="KW-1133">Transmembrane helix</keyword>
<feature type="transmembrane region" description="Helical" evidence="1">
    <location>
        <begin position="58"/>
        <end position="79"/>
    </location>
</feature>
<dbReference type="EMBL" id="JAMXQV010000018">
    <property type="protein sequence ID" value="MCR6487213.1"/>
    <property type="molecule type" value="Genomic_DNA"/>
</dbReference>
<gene>
    <name evidence="2" type="ORF">M8542_30730</name>
</gene>
<protein>
    <submittedName>
        <fullName evidence="2">Uncharacterized protein</fullName>
    </submittedName>
</protein>
<comment type="caution">
    <text evidence="2">The sequence shown here is derived from an EMBL/GenBank/DDBJ whole genome shotgun (WGS) entry which is preliminary data.</text>
</comment>
<proteinExistence type="predicted"/>
<keyword evidence="1" id="KW-0812">Transmembrane</keyword>
<evidence type="ECO:0000256" key="1">
    <source>
        <dbReference type="SAM" id="Phobius"/>
    </source>
</evidence>
<feature type="transmembrane region" description="Helical" evidence="1">
    <location>
        <begin position="99"/>
        <end position="122"/>
    </location>
</feature>
<evidence type="ECO:0000313" key="2">
    <source>
        <dbReference type="EMBL" id="MCR6487213.1"/>
    </source>
</evidence>
<keyword evidence="1" id="KW-0472">Membrane</keyword>
<sequence length="222" mass="23415">MAVREPALPVAPGEPTMREVAATRAWPARREVLVSLPTRLPALRVGARESVRDRSLRYLIAMLVTLGVGKFVLGLVPAARQALSPARPPLRETAKQVGGWYLSATAITFAGGVAGCVTEFLTDPPTLFFPAARTLGLAIGAWVTTLVLGKVLFGPVIAEDSASLAVDRVLRAQDAYRFAPSAIFAFLTVPDVPSSGSRSSRRSSAGCWSGACRRAATAGRTS</sequence>
<dbReference type="Proteomes" id="UP001144096">
    <property type="component" value="Unassembled WGS sequence"/>
</dbReference>
<dbReference type="AlphaFoldDB" id="A0A9X2NGC0"/>
<keyword evidence="3" id="KW-1185">Reference proteome</keyword>